<gene>
    <name evidence="1" type="ORF">B0H17DRAFT_1104271</name>
</gene>
<keyword evidence="2" id="KW-1185">Reference proteome</keyword>
<accession>A0AAD7CD25</accession>
<dbReference type="Proteomes" id="UP001221757">
    <property type="component" value="Unassembled WGS sequence"/>
</dbReference>
<dbReference type="AlphaFoldDB" id="A0AAD7CD25"/>
<evidence type="ECO:0000313" key="2">
    <source>
        <dbReference type="Proteomes" id="UP001221757"/>
    </source>
</evidence>
<organism evidence="1 2">
    <name type="scientific">Mycena rosella</name>
    <name type="common">Pink bonnet</name>
    <name type="synonym">Agaricus rosellus</name>
    <dbReference type="NCBI Taxonomy" id="1033263"/>
    <lineage>
        <taxon>Eukaryota</taxon>
        <taxon>Fungi</taxon>
        <taxon>Dikarya</taxon>
        <taxon>Basidiomycota</taxon>
        <taxon>Agaricomycotina</taxon>
        <taxon>Agaricomycetes</taxon>
        <taxon>Agaricomycetidae</taxon>
        <taxon>Agaricales</taxon>
        <taxon>Marasmiineae</taxon>
        <taxon>Mycenaceae</taxon>
        <taxon>Mycena</taxon>
    </lineage>
</organism>
<name>A0AAD7CD25_MYCRO</name>
<proteinExistence type="predicted"/>
<sequence length="294" mass="32679">MGTSESENNDLPKTLVHLLSPEASIRCNHTATHVIVDLEKDLNVSDDSQSLLSGLAEAAYRDRLIVTLWTSPYIKACAFLVGAFHKDHPPVMCIIGSDYACSLKRTQFMDNLLLDILFDHLDHVSPDGHPTPPLVQLFEPDFIVPRNVLRFLEDTHVRLKKPKVSVIISLLMTAKPPAVVLSAVREQAVGGDFLVAERVGFLVVEAVLQLPEQAADWEDVHLLEELCYTCMSIARRAQYHSWHIPGTVNATLVRLPPTSAASAALTRLMAELKESCPRLVFPGVSRPKKQIRLR</sequence>
<dbReference type="EMBL" id="JARKIE010000403">
    <property type="protein sequence ID" value="KAJ7645262.1"/>
    <property type="molecule type" value="Genomic_DNA"/>
</dbReference>
<comment type="caution">
    <text evidence="1">The sequence shown here is derived from an EMBL/GenBank/DDBJ whole genome shotgun (WGS) entry which is preliminary data.</text>
</comment>
<evidence type="ECO:0000313" key="1">
    <source>
        <dbReference type="EMBL" id="KAJ7645262.1"/>
    </source>
</evidence>
<reference evidence="1" key="1">
    <citation type="submission" date="2023-03" db="EMBL/GenBank/DDBJ databases">
        <title>Massive genome expansion in bonnet fungi (Mycena s.s.) driven by repeated elements and novel gene families across ecological guilds.</title>
        <authorList>
            <consortium name="Lawrence Berkeley National Laboratory"/>
            <person name="Harder C.B."/>
            <person name="Miyauchi S."/>
            <person name="Viragh M."/>
            <person name="Kuo A."/>
            <person name="Thoen E."/>
            <person name="Andreopoulos B."/>
            <person name="Lu D."/>
            <person name="Skrede I."/>
            <person name="Drula E."/>
            <person name="Henrissat B."/>
            <person name="Morin E."/>
            <person name="Kohler A."/>
            <person name="Barry K."/>
            <person name="LaButti K."/>
            <person name="Morin E."/>
            <person name="Salamov A."/>
            <person name="Lipzen A."/>
            <person name="Mereny Z."/>
            <person name="Hegedus B."/>
            <person name="Baldrian P."/>
            <person name="Stursova M."/>
            <person name="Weitz H."/>
            <person name="Taylor A."/>
            <person name="Grigoriev I.V."/>
            <person name="Nagy L.G."/>
            <person name="Martin F."/>
            <person name="Kauserud H."/>
        </authorList>
    </citation>
    <scope>NUCLEOTIDE SEQUENCE</scope>
    <source>
        <strain evidence="1">CBHHK067</strain>
    </source>
</reference>
<protein>
    <submittedName>
        <fullName evidence="1">Uncharacterized protein</fullName>
    </submittedName>
</protein>